<dbReference type="GeneID" id="28841132"/>
<dbReference type="OrthoDB" id="3360544at2759"/>
<dbReference type="GO" id="GO:0004022">
    <property type="term" value="F:alcohol dehydrogenase (NAD+) activity"/>
    <property type="evidence" value="ECO:0007669"/>
    <property type="project" value="TreeGrafter"/>
</dbReference>
<proteinExistence type="predicted"/>
<dbReference type="Pfam" id="PF25137">
    <property type="entry name" value="ADH_Fe_C"/>
    <property type="match status" value="1"/>
</dbReference>
<dbReference type="AlphaFoldDB" id="A0A1B8GET4"/>
<sequence length="190" mass="21381">MLDSWKGALTKPQSSFSSSNVPMTVSWCAWFEEGRATVQLVPRIVESLADLAARESVVYGAWLYGTYLGAVGMSLHHKLCHTLGGSFNMPHAETHTIILPHVLAYNAPSRYTRYYEEVSDGDATNGLSMLLQRPKVKRSLKDFGFKDEDIDKAAEITVGNSYWNPRTIEKQLIRELLRRTWSGEDARADL</sequence>
<evidence type="ECO:0000313" key="3">
    <source>
        <dbReference type="Proteomes" id="UP000091956"/>
    </source>
</evidence>
<dbReference type="GO" id="GO:0005739">
    <property type="term" value="C:mitochondrion"/>
    <property type="evidence" value="ECO:0007669"/>
    <property type="project" value="TreeGrafter"/>
</dbReference>
<evidence type="ECO:0000313" key="2">
    <source>
        <dbReference type="EMBL" id="OBT94345.1"/>
    </source>
</evidence>
<organism evidence="2 3">
    <name type="scientific">Pseudogymnoascus verrucosus</name>
    <dbReference type="NCBI Taxonomy" id="342668"/>
    <lineage>
        <taxon>Eukaryota</taxon>
        <taxon>Fungi</taxon>
        <taxon>Dikarya</taxon>
        <taxon>Ascomycota</taxon>
        <taxon>Pezizomycotina</taxon>
        <taxon>Leotiomycetes</taxon>
        <taxon>Thelebolales</taxon>
        <taxon>Thelebolaceae</taxon>
        <taxon>Pseudogymnoascus</taxon>
    </lineage>
</organism>
<reference evidence="3" key="2">
    <citation type="journal article" date="2018" name="Nat. Commun.">
        <title>Extreme sensitivity to ultraviolet light in the fungal pathogen causing white-nose syndrome of bats.</title>
        <authorList>
            <person name="Palmer J.M."/>
            <person name="Drees K.P."/>
            <person name="Foster J.T."/>
            <person name="Lindner D.L."/>
        </authorList>
    </citation>
    <scope>NUCLEOTIDE SEQUENCE [LARGE SCALE GENOMIC DNA]</scope>
    <source>
        <strain evidence="3">UAMH 10579</strain>
    </source>
</reference>
<keyword evidence="3" id="KW-1185">Reference proteome</keyword>
<dbReference type="Gene3D" id="1.20.1090.10">
    <property type="entry name" value="Dehydroquinate synthase-like - alpha domain"/>
    <property type="match status" value="1"/>
</dbReference>
<dbReference type="InterPro" id="IPR039697">
    <property type="entry name" value="Alcohol_dehydrogenase_Fe"/>
</dbReference>
<accession>A0A1B8GET4</accession>
<protein>
    <recommendedName>
        <fullName evidence="1">Fe-containing alcohol dehydrogenase-like C-terminal domain-containing protein</fullName>
    </recommendedName>
</protein>
<dbReference type="STRING" id="342668.A0A1B8GET4"/>
<dbReference type="PANTHER" id="PTHR11496">
    <property type="entry name" value="ALCOHOL DEHYDROGENASE"/>
    <property type="match status" value="1"/>
</dbReference>
<dbReference type="InterPro" id="IPR056798">
    <property type="entry name" value="ADH_Fe_C"/>
</dbReference>
<dbReference type="RefSeq" id="XP_018128078.1">
    <property type="nucleotide sequence ID" value="XM_018277179.1"/>
</dbReference>
<reference evidence="2 3" key="1">
    <citation type="submission" date="2016-03" db="EMBL/GenBank/DDBJ databases">
        <title>Comparative genomics of Pseudogymnoascus destructans, the fungus causing white-nose syndrome of bats.</title>
        <authorList>
            <person name="Palmer J.M."/>
            <person name="Drees K.P."/>
            <person name="Foster J.T."/>
            <person name="Lindner D.L."/>
        </authorList>
    </citation>
    <scope>NUCLEOTIDE SEQUENCE [LARGE SCALE GENOMIC DNA]</scope>
    <source>
        <strain evidence="2 3">UAMH 10579</strain>
    </source>
</reference>
<dbReference type="Proteomes" id="UP000091956">
    <property type="component" value="Unassembled WGS sequence"/>
</dbReference>
<dbReference type="EMBL" id="KV460244">
    <property type="protein sequence ID" value="OBT94345.1"/>
    <property type="molecule type" value="Genomic_DNA"/>
</dbReference>
<evidence type="ECO:0000259" key="1">
    <source>
        <dbReference type="Pfam" id="PF25137"/>
    </source>
</evidence>
<dbReference type="SUPFAM" id="SSF56796">
    <property type="entry name" value="Dehydroquinate synthase-like"/>
    <property type="match status" value="1"/>
</dbReference>
<dbReference type="PANTHER" id="PTHR11496:SF105">
    <property type="entry name" value="REDUCTASE, PUTATIVE (AFU_ORTHOLOGUE AFUA_6G07090)-RELATED"/>
    <property type="match status" value="1"/>
</dbReference>
<gene>
    <name evidence="2" type="ORF">VE01_07746</name>
</gene>
<name>A0A1B8GET4_9PEZI</name>
<feature type="domain" description="Fe-containing alcohol dehydrogenase-like C-terminal" evidence="1">
    <location>
        <begin position="40"/>
        <end position="180"/>
    </location>
</feature>